<evidence type="ECO:0000256" key="1">
    <source>
        <dbReference type="SAM" id="MobiDB-lite"/>
    </source>
</evidence>
<reference evidence="2" key="1">
    <citation type="submission" date="2020-05" db="EMBL/GenBank/DDBJ databases">
        <title>Mycena genomes resolve the evolution of fungal bioluminescence.</title>
        <authorList>
            <person name="Tsai I.J."/>
        </authorList>
    </citation>
    <scope>NUCLEOTIDE SEQUENCE</scope>
    <source>
        <strain evidence="2">160909Yilan</strain>
    </source>
</reference>
<name>A0A8H7DGJ4_9AGAR</name>
<organism evidence="2 3">
    <name type="scientific">Mycena sanguinolenta</name>
    <dbReference type="NCBI Taxonomy" id="230812"/>
    <lineage>
        <taxon>Eukaryota</taxon>
        <taxon>Fungi</taxon>
        <taxon>Dikarya</taxon>
        <taxon>Basidiomycota</taxon>
        <taxon>Agaricomycotina</taxon>
        <taxon>Agaricomycetes</taxon>
        <taxon>Agaricomycetidae</taxon>
        <taxon>Agaricales</taxon>
        <taxon>Marasmiineae</taxon>
        <taxon>Mycenaceae</taxon>
        <taxon>Mycena</taxon>
    </lineage>
</organism>
<sequence>MAQQLRSLPDILARPAHPRSPRRRQHQRRPHPCTHPAFAPVLLALAAVCDFTQATILPPRRADALPRATAKFLVAEALRVAGSCSFSKSSRLPVGAERRNPVTAASNAARRARVAGRSVLGERAVEEVKKRRDIYT</sequence>
<accession>A0A8H7DGJ4</accession>
<evidence type="ECO:0000313" key="2">
    <source>
        <dbReference type="EMBL" id="KAF7371428.1"/>
    </source>
</evidence>
<protein>
    <submittedName>
        <fullName evidence="2">Uncharacterized protein</fullName>
    </submittedName>
</protein>
<keyword evidence="3" id="KW-1185">Reference proteome</keyword>
<dbReference type="Proteomes" id="UP000623467">
    <property type="component" value="Unassembled WGS sequence"/>
</dbReference>
<feature type="region of interest" description="Disordered" evidence="1">
    <location>
        <begin position="1"/>
        <end position="33"/>
    </location>
</feature>
<proteinExistence type="predicted"/>
<gene>
    <name evidence="2" type="ORF">MSAN_00779600</name>
</gene>
<dbReference type="AlphaFoldDB" id="A0A8H7DGJ4"/>
<dbReference type="EMBL" id="JACAZH010000004">
    <property type="protein sequence ID" value="KAF7371428.1"/>
    <property type="molecule type" value="Genomic_DNA"/>
</dbReference>
<comment type="caution">
    <text evidence="2">The sequence shown here is derived from an EMBL/GenBank/DDBJ whole genome shotgun (WGS) entry which is preliminary data.</text>
</comment>
<evidence type="ECO:0000313" key="3">
    <source>
        <dbReference type="Proteomes" id="UP000623467"/>
    </source>
</evidence>
<feature type="compositionally biased region" description="Basic residues" evidence="1">
    <location>
        <begin position="16"/>
        <end position="32"/>
    </location>
</feature>